<dbReference type="GO" id="GO:0003676">
    <property type="term" value="F:nucleic acid binding"/>
    <property type="evidence" value="ECO:0007669"/>
    <property type="project" value="InterPro"/>
</dbReference>
<dbReference type="Proteomes" id="UP001287356">
    <property type="component" value="Unassembled WGS sequence"/>
</dbReference>
<dbReference type="GO" id="GO:0004523">
    <property type="term" value="F:RNA-DNA hybrid ribonuclease activity"/>
    <property type="evidence" value="ECO:0007669"/>
    <property type="project" value="InterPro"/>
</dbReference>
<evidence type="ECO:0000259" key="2">
    <source>
        <dbReference type="PROSITE" id="PS50879"/>
    </source>
</evidence>
<reference evidence="3" key="2">
    <citation type="submission" date="2023-06" db="EMBL/GenBank/DDBJ databases">
        <authorList>
            <consortium name="Lawrence Berkeley National Laboratory"/>
            <person name="Haridas S."/>
            <person name="Hensen N."/>
            <person name="Bonometti L."/>
            <person name="Westerberg I."/>
            <person name="Brannstrom I.O."/>
            <person name="Guillou S."/>
            <person name="Cros-Aarteil S."/>
            <person name="Calhoun S."/>
            <person name="Kuo A."/>
            <person name="Mondo S."/>
            <person name="Pangilinan J."/>
            <person name="Riley R."/>
            <person name="Labutti K."/>
            <person name="Andreopoulos B."/>
            <person name="Lipzen A."/>
            <person name="Chen C."/>
            <person name="Yanf M."/>
            <person name="Daum C."/>
            <person name="Ng V."/>
            <person name="Clum A."/>
            <person name="Steindorff A."/>
            <person name="Ohm R."/>
            <person name="Martin F."/>
            <person name="Silar P."/>
            <person name="Natvig D."/>
            <person name="Lalanne C."/>
            <person name="Gautier V."/>
            <person name="Ament-Velasquez S.L."/>
            <person name="Kruys A."/>
            <person name="Hutchinson M.I."/>
            <person name="Powell A.J."/>
            <person name="Barry K."/>
            <person name="Miller A.N."/>
            <person name="Grigoriev I.V."/>
            <person name="Debuchy R."/>
            <person name="Gladieux P."/>
            <person name="Thoren M.H."/>
            <person name="Johannesson H."/>
        </authorList>
    </citation>
    <scope>NUCLEOTIDE SEQUENCE</scope>
    <source>
        <strain evidence="3">CBS 958.72</strain>
    </source>
</reference>
<protein>
    <recommendedName>
        <fullName evidence="2">RNase H type-1 domain-containing protein</fullName>
    </recommendedName>
</protein>
<dbReference type="InterPro" id="IPR012337">
    <property type="entry name" value="RNaseH-like_sf"/>
</dbReference>
<dbReference type="EMBL" id="JAULSN010000001">
    <property type="protein sequence ID" value="KAK3384059.1"/>
    <property type="molecule type" value="Genomic_DNA"/>
</dbReference>
<evidence type="ECO:0000313" key="4">
    <source>
        <dbReference type="Proteomes" id="UP001287356"/>
    </source>
</evidence>
<dbReference type="Pfam" id="PF00075">
    <property type="entry name" value="RNase_H"/>
    <property type="match status" value="1"/>
</dbReference>
<accession>A0AAE0NMH4</accession>
<feature type="compositionally biased region" description="Basic and acidic residues" evidence="1">
    <location>
        <begin position="30"/>
        <end position="55"/>
    </location>
</feature>
<organism evidence="3 4">
    <name type="scientific">Lasiosphaeria ovina</name>
    <dbReference type="NCBI Taxonomy" id="92902"/>
    <lineage>
        <taxon>Eukaryota</taxon>
        <taxon>Fungi</taxon>
        <taxon>Dikarya</taxon>
        <taxon>Ascomycota</taxon>
        <taxon>Pezizomycotina</taxon>
        <taxon>Sordariomycetes</taxon>
        <taxon>Sordariomycetidae</taxon>
        <taxon>Sordariales</taxon>
        <taxon>Lasiosphaeriaceae</taxon>
        <taxon>Lasiosphaeria</taxon>
    </lineage>
</organism>
<sequence length="343" mass="38572">MPSSRCSPPKPAAYLSVFYFPSNQSVTMQESERETERAGSSDPSENRSGRRGFRERILPITDMSQGVIASKKLAAHRALFRCFGPQECINMWCDASFREVRGGLHGPAEWVSMREQPCLWVAGVSIVWHVECFEESVSYRAGPQDEPDAEYYAGVPEDAGAELLELELDQDIQSIVGSTRCDRELWALAGVYHHQAAEMFGLMMALQIAVNKLSVEPSSSQTRRLTVNTDSQESIWILAKGSSPWAAEREATSTFGDDMERWELHEEANKSFRAHMLARLEELGRLNVFVSFEYVPGHVGVPGNEVADKFAKDAREHGQSHPDWLYNWDGSNPISQQVYKYEG</sequence>
<evidence type="ECO:0000256" key="1">
    <source>
        <dbReference type="SAM" id="MobiDB-lite"/>
    </source>
</evidence>
<proteinExistence type="predicted"/>
<dbReference type="AlphaFoldDB" id="A0AAE0NMH4"/>
<dbReference type="SUPFAM" id="SSF53098">
    <property type="entry name" value="Ribonuclease H-like"/>
    <property type="match status" value="1"/>
</dbReference>
<dbReference type="Gene3D" id="3.30.420.10">
    <property type="entry name" value="Ribonuclease H-like superfamily/Ribonuclease H"/>
    <property type="match status" value="1"/>
</dbReference>
<dbReference type="PROSITE" id="PS50879">
    <property type="entry name" value="RNASE_H_1"/>
    <property type="match status" value="1"/>
</dbReference>
<feature type="domain" description="RNase H type-1" evidence="2">
    <location>
        <begin position="113"/>
        <end position="316"/>
    </location>
</feature>
<evidence type="ECO:0000313" key="3">
    <source>
        <dbReference type="EMBL" id="KAK3384059.1"/>
    </source>
</evidence>
<name>A0AAE0NMH4_9PEZI</name>
<gene>
    <name evidence="3" type="ORF">B0T24DRAFT_588657</name>
</gene>
<dbReference type="InterPro" id="IPR036397">
    <property type="entry name" value="RNaseH_sf"/>
</dbReference>
<feature type="region of interest" description="Disordered" evidence="1">
    <location>
        <begin position="26"/>
        <end position="55"/>
    </location>
</feature>
<reference evidence="3" key="1">
    <citation type="journal article" date="2023" name="Mol. Phylogenet. Evol.">
        <title>Genome-scale phylogeny and comparative genomics of the fungal order Sordariales.</title>
        <authorList>
            <person name="Hensen N."/>
            <person name="Bonometti L."/>
            <person name="Westerberg I."/>
            <person name="Brannstrom I.O."/>
            <person name="Guillou S."/>
            <person name="Cros-Aarteil S."/>
            <person name="Calhoun S."/>
            <person name="Haridas S."/>
            <person name="Kuo A."/>
            <person name="Mondo S."/>
            <person name="Pangilinan J."/>
            <person name="Riley R."/>
            <person name="LaButti K."/>
            <person name="Andreopoulos B."/>
            <person name="Lipzen A."/>
            <person name="Chen C."/>
            <person name="Yan M."/>
            <person name="Daum C."/>
            <person name="Ng V."/>
            <person name="Clum A."/>
            <person name="Steindorff A."/>
            <person name="Ohm R.A."/>
            <person name="Martin F."/>
            <person name="Silar P."/>
            <person name="Natvig D.O."/>
            <person name="Lalanne C."/>
            <person name="Gautier V."/>
            <person name="Ament-Velasquez S.L."/>
            <person name="Kruys A."/>
            <person name="Hutchinson M.I."/>
            <person name="Powell A.J."/>
            <person name="Barry K."/>
            <person name="Miller A.N."/>
            <person name="Grigoriev I.V."/>
            <person name="Debuchy R."/>
            <person name="Gladieux P."/>
            <person name="Hiltunen Thoren M."/>
            <person name="Johannesson H."/>
        </authorList>
    </citation>
    <scope>NUCLEOTIDE SEQUENCE</scope>
    <source>
        <strain evidence="3">CBS 958.72</strain>
    </source>
</reference>
<comment type="caution">
    <text evidence="3">The sequence shown here is derived from an EMBL/GenBank/DDBJ whole genome shotgun (WGS) entry which is preliminary data.</text>
</comment>
<keyword evidence="4" id="KW-1185">Reference proteome</keyword>
<dbReference type="InterPro" id="IPR002156">
    <property type="entry name" value="RNaseH_domain"/>
</dbReference>